<reference evidence="2" key="1">
    <citation type="submission" date="2020-11" db="EMBL/GenBank/DDBJ databases">
        <authorList>
            <consortium name="DOE Joint Genome Institute"/>
            <person name="Ahrendt S."/>
            <person name="Riley R."/>
            <person name="Andreopoulos W."/>
            <person name="Labutti K."/>
            <person name="Pangilinan J."/>
            <person name="Ruiz-Duenas F.J."/>
            <person name="Barrasa J.M."/>
            <person name="Sanchez-Garcia M."/>
            <person name="Camarero S."/>
            <person name="Miyauchi S."/>
            <person name="Serrano A."/>
            <person name="Linde D."/>
            <person name="Babiker R."/>
            <person name="Drula E."/>
            <person name="Ayuso-Fernandez I."/>
            <person name="Pacheco R."/>
            <person name="Padilla G."/>
            <person name="Ferreira P."/>
            <person name="Barriuso J."/>
            <person name="Kellner H."/>
            <person name="Castanera R."/>
            <person name="Alfaro M."/>
            <person name="Ramirez L."/>
            <person name="Pisabarro A.G."/>
            <person name="Kuo A."/>
            <person name="Tritt A."/>
            <person name="Lipzen A."/>
            <person name="He G."/>
            <person name="Yan M."/>
            <person name="Ng V."/>
            <person name="Cullen D."/>
            <person name="Martin F."/>
            <person name="Rosso M.-N."/>
            <person name="Henrissat B."/>
            <person name="Hibbett D."/>
            <person name="Martinez A.T."/>
            <person name="Grigoriev I.V."/>
        </authorList>
    </citation>
    <scope>NUCLEOTIDE SEQUENCE</scope>
    <source>
        <strain evidence="2">CIRM-BRFM 674</strain>
    </source>
</reference>
<proteinExistence type="predicted"/>
<evidence type="ECO:0000256" key="1">
    <source>
        <dbReference type="SAM" id="MobiDB-lite"/>
    </source>
</evidence>
<dbReference type="PANTHER" id="PTHR34689:SF1">
    <property type="entry name" value="NUCLEIC ACID-BINDING PROTEIN"/>
    <property type="match status" value="1"/>
</dbReference>
<dbReference type="OrthoDB" id="2538345at2759"/>
<dbReference type="PANTHER" id="PTHR34689">
    <property type="entry name" value="NUCLEIC ACID-BINDING PROTEIN"/>
    <property type="match status" value="1"/>
</dbReference>
<feature type="compositionally biased region" description="Basic residues" evidence="1">
    <location>
        <begin position="138"/>
        <end position="161"/>
    </location>
</feature>
<evidence type="ECO:0000313" key="3">
    <source>
        <dbReference type="Proteomes" id="UP000807469"/>
    </source>
</evidence>
<feature type="compositionally biased region" description="Basic residues" evidence="1">
    <location>
        <begin position="78"/>
        <end position="106"/>
    </location>
</feature>
<feature type="compositionally biased region" description="Basic and acidic residues" evidence="1">
    <location>
        <begin position="34"/>
        <end position="43"/>
    </location>
</feature>
<organism evidence="2 3">
    <name type="scientific">Pholiota conissans</name>
    <dbReference type="NCBI Taxonomy" id="109636"/>
    <lineage>
        <taxon>Eukaryota</taxon>
        <taxon>Fungi</taxon>
        <taxon>Dikarya</taxon>
        <taxon>Basidiomycota</taxon>
        <taxon>Agaricomycotina</taxon>
        <taxon>Agaricomycetes</taxon>
        <taxon>Agaricomycetidae</taxon>
        <taxon>Agaricales</taxon>
        <taxon>Agaricineae</taxon>
        <taxon>Strophariaceae</taxon>
        <taxon>Pholiota</taxon>
    </lineage>
</organism>
<dbReference type="EMBL" id="MU155133">
    <property type="protein sequence ID" value="KAF9485898.1"/>
    <property type="molecule type" value="Genomic_DNA"/>
</dbReference>
<accession>A0A9P5ZD62</accession>
<feature type="region of interest" description="Disordered" evidence="1">
    <location>
        <begin position="1"/>
        <end position="170"/>
    </location>
</feature>
<sequence length="322" mass="38699">MPRDRLHDSRSRSRSPRRYHDNERTHRKVNSDNVDAHRSEQSTRPRSRSKSPDRRRSRSPARKRQRRHESRSPTASRSRSRSRERRRRHRSRSRSRSRDRKEKRKREGSVSSSSDPSDGERASRRKKDKRKEKDGKRSKSKERRKEKKREKKDRKEKKKREKGSGSVPHWGKYGIISDLDIFTKNQEFHTWLVEERKINPETTTKDQQKREFSRFVEDYNTATLPHEKYYNMEAYERRMAALRQGEYLPPANDSYDFNADVKAVTTQHKKKATEQDTYMSKEQLMELRRVQQERSEVGRMKLLGMDVKQNFGVRMDGTMFDG</sequence>
<feature type="compositionally biased region" description="Basic and acidic residues" evidence="1">
    <location>
        <begin position="1"/>
        <end position="11"/>
    </location>
</feature>
<name>A0A9P5ZD62_9AGAR</name>
<dbReference type="AlphaFoldDB" id="A0A9P5ZD62"/>
<protein>
    <submittedName>
        <fullName evidence="2">Uncharacterized protein</fullName>
    </submittedName>
</protein>
<comment type="caution">
    <text evidence="2">The sequence shown here is derived from an EMBL/GenBank/DDBJ whole genome shotgun (WGS) entry which is preliminary data.</text>
</comment>
<evidence type="ECO:0000313" key="2">
    <source>
        <dbReference type="EMBL" id="KAF9485898.1"/>
    </source>
</evidence>
<dbReference type="Proteomes" id="UP000807469">
    <property type="component" value="Unassembled WGS sequence"/>
</dbReference>
<feature type="compositionally biased region" description="Basic residues" evidence="1">
    <location>
        <begin position="45"/>
        <end position="69"/>
    </location>
</feature>
<keyword evidence="3" id="KW-1185">Reference proteome</keyword>
<gene>
    <name evidence="2" type="ORF">BDN70DRAFT_870838</name>
</gene>